<evidence type="ECO:0000256" key="4">
    <source>
        <dbReference type="ARBA" id="ARBA00022833"/>
    </source>
</evidence>
<accession>A0A7R9LUB5</accession>
<evidence type="ECO:0000256" key="7">
    <source>
        <dbReference type="SAM" id="MobiDB-lite"/>
    </source>
</evidence>
<dbReference type="Gene3D" id="1.10.555.10">
    <property type="entry name" value="Rho GTPase activation protein"/>
    <property type="match status" value="1"/>
</dbReference>
<gene>
    <name evidence="11" type="ORF">ONB1V03_LOCUS6588</name>
</gene>
<evidence type="ECO:0000256" key="1">
    <source>
        <dbReference type="ARBA" id="ARBA00022468"/>
    </source>
</evidence>
<dbReference type="PROSITE" id="PS50238">
    <property type="entry name" value="RHOGAP"/>
    <property type="match status" value="1"/>
</dbReference>
<feature type="compositionally biased region" description="Polar residues" evidence="7">
    <location>
        <begin position="175"/>
        <end position="186"/>
    </location>
</feature>
<dbReference type="InterPro" id="IPR000198">
    <property type="entry name" value="RhoGAP_dom"/>
</dbReference>
<dbReference type="InterPro" id="IPR031160">
    <property type="entry name" value="F_BAR_dom"/>
</dbReference>
<name>A0A7R9LUB5_9ACAR</name>
<dbReference type="Gene3D" id="3.30.60.20">
    <property type="match status" value="1"/>
</dbReference>
<evidence type="ECO:0000256" key="2">
    <source>
        <dbReference type="ARBA" id="ARBA00022723"/>
    </source>
</evidence>
<dbReference type="Pfam" id="PF22699">
    <property type="entry name" value="GMIP-like_FCH"/>
    <property type="match status" value="1"/>
</dbReference>
<keyword evidence="3" id="KW-0863">Zinc-finger</keyword>
<dbReference type="InterPro" id="IPR008936">
    <property type="entry name" value="Rho_GTPase_activation_prot"/>
</dbReference>
<keyword evidence="4" id="KW-0862">Zinc</keyword>
<dbReference type="InterPro" id="IPR046349">
    <property type="entry name" value="C1-like_sf"/>
</dbReference>
<keyword evidence="1" id="KW-0343">GTPase activation</keyword>
<dbReference type="GO" id="GO:0005096">
    <property type="term" value="F:GTPase activator activity"/>
    <property type="evidence" value="ECO:0007669"/>
    <property type="project" value="UniProtKB-KW"/>
</dbReference>
<dbReference type="EMBL" id="CAJPVJ010003008">
    <property type="protein sequence ID" value="CAG2167076.1"/>
    <property type="molecule type" value="Genomic_DNA"/>
</dbReference>
<feature type="domain" description="Rho-GAP" evidence="9">
    <location>
        <begin position="319"/>
        <end position="398"/>
    </location>
</feature>
<dbReference type="SUPFAM" id="SSF48350">
    <property type="entry name" value="GTPase activation domain, GAP"/>
    <property type="match status" value="1"/>
</dbReference>
<dbReference type="Pfam" id="PF00620">
    <property type="entry name" value="RhoGAP"/>
    <property type="match status" value="1"/>
</dbReference>
<feature type="compositionally biased region" description="Low complexity" evidence="7">
    <location>
        <begin position="195"/>
        <end position="204"/>
    </location>
</feature>
<dbReference type="PANTHER" id="PTHR15228:SF25">
    <property type="entry name" value="F-BAR DOMAIN-CONTAINING PROTEIN"/>
    <property type="match status" value="1"/>
</dbReference>
<dbReference type="PROSITE" id="PS50081">
    <property type="entry name" value="ZF_DAG_PE_2"/>
    <property type="match status" value="1"/>
</dbReference>
<dbReference type="OrthoDB" id="79452at2759"/>
<dbReference type="PANTHER" id="PTHR15228">
    <property type="entry name" value="SPERMATHECAL PHYSIOLOGY VARIANT"/>
    <property type="match status" value="1"/>
</dbReference>
<evidence type="ECO:0000313" key="11">
    <source>
        <dbReference type="EMBL" id="CAD7648093.1"/>
    </source>
</evidence>
<dbReference type="PROSITE" id="PS51741">
    <property type="entry name" value="F_BAR"/>
    <property type="match status" value="1"/>
</dbReference>
<evidence type="ECO:0000256" key="3">
    <source>
        <dbReference type="ARBA" id="ARBA00022771"/>
    </source>
</evidence>
<evidence type="ECO:0000259" key="9">
    <source>
        <dbReference type="PROSITE" id="PS50238"/>
    </source>
</evidence>
<dbReference type="SUPFAM" id="SSF57889">
    <property type="entry name" value="Cysteine-rich domain"/>
    <property type="match status" value="1"/>
</dbReference>
<dbReference type="EMBL" id="OC917833">
    <property type="protein sequence ID" value="CAD7648093.1"/>
    <property type="molecule type" value="Genomic_DNA"/>
</dbReference>
<keyword evidence="2" id="KW-0479">Metal-binding</keyword>
<dbReference type="InterPro" id="IPR002219">
    <property type="entry name" value="PKC_DAG/PE"/>
</dbReference>
<dbReference type="GO" id="GO:0008270">
    <property type="term" value="F:zinc ion binding"/>
    <property type="evidence" value="ECO:0007669"/>
    <property type="project" value="UniProtKB-KW"/>
</dbReference>
<dbReference type="AlphaFoldDB" id="A0A7R9LUB5"/>
<dbReference type="Gene3D" id="1.20.1270.60">
    <property type="entry name" value="Arfaptin homology (AH) domain/BAR domain"/>
    <property type="match status" value="1"/>
</dbReference>
<reference evidence="11" key="1">
    <citation type="submission" date="2020-11" db="EMBL/GenBank/DDBJ databases">
        <authorList>
            <person name="Tran Van P."/>
        </authorList>
    </citation>
    <scope>NUCLEOTIDE SEQUENCE</scope>
</reference>
<dbReference type="SUPFAM" id="SSF103657">
    <property type="entry name" value="BAR/IMD domain-like"/>
    <property type="match status" value="1"/>
</dbReference>
<dbReference type="GO" id="GO:0051056">
    <property type="term" value="P:regulation of small GTPase mediated signal transduction"/>
    <property type="evidence" value="ECO:0007669"/>
    <property type="project" value="UniProtKB-ARBA"/>
</dbReference>
<evidence type="ECO:0000313" key="12">
    <source>
        <dbReference type="Proteomes" id="UP000728032"/>
    </source>
</evidence>
<feature type="region of interest" description="Disordered" evidence="7">
    <location>
        <begin position="175"/>
        <end position="237"/>
    </location>
</feature>
<dbReference type="InterPro" id="IPR027267">
    <property type="entry name" value="AH/BAR_dom_sf"/>
</dbReference>
<proteinExistence type="predicted"/>
<dbReference type="CDD" id="cd20816">
    <property type="entry name" value="C1_GMIP-like"/>
    <property type="match status" value="1"/>
</dbReference>
<dbReference type="InterPro" id="IPR051025">
    <property type="entry name" value="RhoGAP"/>
</dbReference>
<keyword evidence="12" id="KW-1185">Reference proteome</keyword>
<organism evidence="11">
    <name type="scientific">Oppiella nova</name>
    <dbReference type="NCBI Taxonomy" id="334625"/>
    <lineage>
        <taxon>Eukaryota</taxon>
        <taxon>Metazoa</taxon>
        <taxon>Ecdysozoa</taxon>
        <taxon>Arthropoda</taxon>
        <taxon>Chelicerata</taxon>
        <taxon>Arachnida</taxon>
        <taxon>Acari</taxon>
        <taxon>Acariformes</taxon>
        <taxon>Sarcoptiformes</taxon>
        <taxon>Oribatida</taxon>
        <taxon>Brachypylina</taxon>
        <taxon>Oppioidea</taxon>
        <taxon>Oppiidae</taxon>
        <taxon>Oppiella</taxon>
    </lineage>
</organism>
<feature type="domain" description="F-BAR" evidence="10">
    <location>
        <begin position="1"/>
        <end position="162"/>
    </location>
</feature>
<dbReference type="Pfam" id="PF00130">
    <property type="entry name" value="C1_1"/>
    <property type="match status" value="1"/>
</dbReference>
<evidence type="ECO:0000256" key="5">
    <source>
        <dbReference type="ARBA" id="ARBA00023054"/>
    </source>
</evidence>
<dbReference type="PROSITE" id="PS00479">
    <property type="entry name" value="ZF_DAG_PE_1"/>
    <property type="match status" value="1"/>
</dbReference>
<dbReference type="SMART" id="SM00109">
    <property type="entry name" value="C1"/>
    <property type="match status" value="1"/>
</dbReference>
<keyword evidence="5 6" id="KW-0175">Coiled coil</keyword>
<evidence type="ECO:0000256" key="6">
    <source>
        <dbReference type="PROSITE-ProRule" id="PRU01077"/>
    </source>
</evidence>
<sequence length="398" mass="44651">MTARRVEHEKTRKQIKEMWTRELKRMHEAVNNLRKARALYVTRQQELEKARQGLRTSESGVDWSAEKIDKKRRAEEDASVRAREAELGYKACVQEANYRASQLQKVKKDLLVRIRELLSGCEATMKTATCSYFQLCHVVSAPLPVQLQSLSESVRNYDPGSAYLEFVKRLPEPHTNQTKFTFQPHITTDHDSSESDSNGSSSPAASPPTRGPPSGLMSSGDELETDHDFNTDSGYYPSGRKPINASLSTAMTAMSKAAETHKFRKLKTPSRCRECDSYVYFQGLECLECGLGSHKKCLETLAIQCGHVKLPRRMTTFGVALNAQTNSDVPLILKKCVQEIDTRGSNIKGIYRVSGVKSRVEKLCQSFESGQDLVDLSSTPPNVIANVLKLYLRQVCVH</sequence>
<protein>
    <submittedName>
        <fullName evidence="11">Uncharacterized protein</fullName>
    </submittedName>
</protein>
<evidence type="ECO:0000259" key="10">
    <source>
        <dbReference type="PROSITE" id="PS51741"/>
    </source>
</evidence>
<dbReference type="Proteomes" id="UP000728032">
    <property type="component" value="Unassembled WGS sequence"/>
</dbReference>
<feature type="domain" description="Phorbol-ester/DAG-type" evidence="8">
    <location>
        <begin position="260"/>
        <end position="305"/>
    </location>
</feature>
<dbReference type="InterPro" id="IPR054713">
    <property type="entry name" value="GMIP/FCHO2-like_FCH"/>
</dbReference>
<evidence type="ECO:0000259" key="8">
    <source>
        <dbReference type="PROSITE" id="PS50081"/>
    </source>
</evidence>
<dbReference type="GO" id="GO:0007165">
    <property type="term" value="P:signal transduction"/>
    <property type="evidence" value="ECO:0007669"/>
    <property type="project" value="InterPro"/>
</dbReference>